<gene>
    <name evidence="1" type="ORF">SAMN05444374_10362</name>
</gene>
<sequence>MPALPPNDPSVPPPDPAGARYAWRSLDRHDAARLWDDLVDWVWWLRDRYELTETVPRCWYRHGPVVEEFTALFAWWRAAHAAVDVPGQQDDAAMRRLADWHSDGLWALIDRLHRLTDFDRCRAEGCTHTSGFLHAPDGAAESMEPIEIEPVAIDADYAGDYTGDDVADADVVAVLGENLMLSAVVSGEATALDTDSRHGRYRMGGRLWSWSPILGGYIPSEDSISQN</sequence>
<dbReference type="AlphaFoldDB" id="A0A1I0SXQ9"/>
<protein>
    <submittedName>
        <fullName evidence="1">Uncharacterized protein</fullName>
    </submittedName>
</protein>
<reference evidence="1 2" key="1">
    <citation type="submission" date="2016-10" db="EMBL/GenBank/DDBJ databases">
        <authorList>
            <person name="de Groot N.N."/>
        </authorList>
    </citation>
    <scope>NUCLEOTIDE SEQUENCE [LARGE SCALE GENOMIC DNA]</scope>
    <source>
        <strain evidence="1 2">DSM 44908</strain>
    </source>
</reference>
<evidence type="ECO:0000313" key="1">
    <source>
        <dbReference type="EMBL" id="SFA44252.1"/>
    </source>
</evidence>
<evidence type="ECO:0000313" key="2">
    <source>
        <dbReference type="Proteomes" id="UP000182054"/>
    </source>
</evidence>
<dbReference type="RefSeq" id="WP_156511632.1">
    <property type="nucleotide sequence ID" value="NZ_FOJN01000003.1"/>
</dbReference>
<proteinExistence type="predicted"/>
<dbReference type="GeneID" id="85487822"/>
<name>A0A1I0SXQ9_9NOCA</name>
<dbReference type="Proteomes" id="UP000182054">
    <property type="component" value="Unassembled WGS sequence"/>
</dbReference>
<organism evidence="1 2">
    <name type="scientific">Rhodococcoides kroppenstedtii</name>
    <dbReference type="NCBI Taxonomy" id="293050"/>
    <lineage>
        <taxon>Bacteria</taxon>
        <taxon>Bacillati</taxon>
        <taxon>Actinomycetota</taxon>
        <taxon>Actinomycetes</taxon>
        <taxon>Mycobacteriales</taxon>
        <taxon>Nocardiaceae</taxon>
        <taxon>Rhodococcoides</taxon>
    </lineage>
</organism>
<dbReference type="EMBL" id="FOJN01000003">
    <property type="protein sequence ID" value="SFA44252.1"/>
    <property type="molecule type" value="Genomic_DNA"/>
</dbReference>
<accession>A0A1I0SXQ9</accession>